<evidence type="ECO:0000256" key="14">
    <source>
        <dbReference type="SAM" id="MobiDB-lite"/>
    </source>
</evidence>
<dbReference type="GO" id="GO:0032259">
    <property type="term" value="P:methylation"/>
    <property type="evidence" value="ECO:0007669"/>
    <property type="project" value="UniProtKB-KW"/>
</dbReference>
<keyword evidence="6" id="KW-0489">Methyltransferase</keyword>
<evidence type="ECO:0000259" key="15">
    <source>
        <dbReference type="PROSITE" id="PS50280"/>
    </source>
</evidence>
<dbReference type="EMBL" id="KV453843">
    <property type="protein sequence ID" value="ODV89397.1"/>
    <property type="molecule type" value="Genomic_DNA"/>
</dbReference>
<dbReference type="Gene3D" id="1.10.10.1700">
    <property type="entry name" value="Histone-lysine N-methyltransferase"/>
    <property type="match status" value="1"/>
</dbReference>
<dbReference type="EC" id="2.1.1.372" evidence="11"/>
<dbReference type="InterPro" id="IPR041938">
    <property type="entry name" value="Hist-Lys_N-MTase_N"/>
</dbReference>
<feature type="domain" description="SET" evidence="15">
    <location>
        <begin position="114"/>
        <end position="231"/>
    </location>
</feature>
<keyword evidence="9" id="KW-0156">Chromatin regulator</keyword>
<evidence type="ECO:0000256" key="2">
    <source>
        <dbReference type="ARBA" id="ARBA00004286"/>
    </source>
</evidence>
<dbReference type="SMART" id="SM00317">
    <property type="entry name" value="SET"/>
    <property type="match status" value="1"/>
</dbReference>
<dbReference type="GO" id="GO:0140943">
    <property type="term" value="F:histone H4K20 trimethyltransferase activity"/>
    <property type="evidence" value="ECO:0007669"/>
    <property type="project" value="UniProtKB-EC"/>
</dbReference>
<dbReference type="PANTHER" id="PTHR12977">
    <property type="entry name" value="SUPPRESSOR OF VARIEGATION 4-20-RELATED"/>
    <property type="match status" value="1"/>
</dbReference>
<dbReference type="PANTHER" id="PTHR12977:SF4">
    <property type="entry name" value="HISTONE-LYSINE N-METHYLTRANSFERASE KMT5B"/>
    <property type="match status" value="1"/>
</dbReference>
<dbReference type="PROSITE" id="PS50280">
    <property type="entry name" value="SET"/>
    <property type="match status" value="1"/>
</dbReference>
<evidence type="ECO:0000256" key="7">
    <source>
        <dbReference type="ARBA" id="ARBA00022679"/>
    </source>
</evidence>
<dbReference type="InterPro" id="IPR025783">
    <property type="entry name" value="Set9_fungi"/>
</dbReference>
<proteinExistence type="predicted"/>
<evidence type="ECO:0000256" key="13">
    <source>
        <dbReference type="ARBA" id="ARBA00048081"/>
    </source>
</evidence>
<keyword evidence="7" id="KW-0808">Transferase</keyword>
<dbReference type="InterPro" id="IPR039977">
    <property type="entry name" value="Suv4-20/Set9"/>
</dbReference>
<dbReference type="GO" id="GO:0005694">
    <property type="term" value="C:chromosome"/>
    <property type="evidence" value="ECO:0007669"/>
    <property type="project" value="UniProtKB-SubCell"/>
</dbReference>
<evidence type="ECO:0000256" key="8">
    <source>
        <dbReference type="ARBA" id="ARBA00022691"/>
    </source>
</evidence>
<evidence type="ECO:0000256" key="3">
    <source>
        <dbReference type="ARBA" id="ARBA00014232"/>
    </source>
</evidence>
<keyword evidence="8" id="KW-0949">S-adenosyl-L-methionine</keyword>
<dbReference type="SUPFAM" id="SSF82199">
    <property type="entry name" value="SET domain"/>
    <property type="match status" value="1"/>
</dbReference>
<dbReference type="Gene3D" id="2.170.270.10">
    <property type="entry name" value="SET domain"/>
    <property type="match status" value="1"/>
</dbReference>
<dbReference type="InterPro" id="IPR046341">
    <property type="entry name" value="SET_dom_sf"/>
</dbReference>
<evidence type="ECO:0000256" key="6">
    <source>
        <dbReference type="ARBA" id="ARBA00022603"/>
    </source>
</evidence>
<evidence type="ECO:0000256" key="12">
    <source>
        <dbReference type="ARBA" id="ARBA00030653"/>
    </source>
</evidence>
<accession>A0A1E4TCF1</accession>
<evidence type="ECO:0000256" key="4">
    <source>
        <dbReference type="ARBA" id="ARBA00015413"/>
    </source>
</evidence>
<dbReference type="OrthoDB" id="6627536at2759"/>
<dbReference type="CDD" id="cd10524">
    <property type="entry name" value="SET_Suv4-20-like"/>
    <property type="match status" value="1"/>
</dbReference>
<evidence type="ECO:0000256" key="5">
    <source>
        <dbReference type="ARBA" id="ARBA00022454"/>
    </source>
</evidence>
<dbReference type="PROSITE" id="PS51567">
    <property type="entry name" value="SAM_MT43_SUVAR420_1"/>
    <property type="match status" value="1"/>
</dbReference>
<name>A0A1E4TCF1_9ASCO</name>
<dbReference type="GO" id="GO:0005634">
    <property type="term" value="C:nucleus"/>
    <property type="evidence" value="ECO:0007669"/>
    <property type="project" value="UniProtKB-SubCell"/>
</dbReference>
<evidence type="ECO:0000256" key="9">
    <source>
        <dbReference type="ARBA" id="ARBA00022853"/>
    </source>
</evidence>
<comment type="catalytic activity">
    <reaction evidence="13">
        <text>L-lysyl(20)-[histone H4] + 3 S-adenosyl-L-methionine = N(6),N(6),N(6)-trimethyl-L-lysyl(20)-[histone H4] + 3 S-adenosyl-L-homocysteine + 3 H(+)</text>
        <dbReference type="Rhea" id="RHEA:64456"/>
        <dbReference type="Rhea" id="RHEA-COMP:15554"/>
        <dbReference type="Rhea" id="RHEA-COMP:15998"/>
        <dbReference type="ChEBI" id="CHEBI:15378"/>
        <dbReference type="ChEBI" id="CHEBI:29969"/>
        <dbReference type="ChEBI" id="CHEBI:57856"/>
        <dbReference type="ChEBI" id="CHEBI:59789"/>
        <dbReference type="ChEBI" id="CHEBI:61961"/>
        <dbReference type="EC" id="2.1.1.372"/>
    </reaction>
</comment>
<gene>
    <name evidence="16" type="ORF">CANCADRAFT_139248</name>
</gene>
<sequence length="507" mass="58487">MNNHRLTCRELSLFDDFITDILIDNIYYWINVHKTDPDFQPVRRRSLKPITNFLRSTVIQRKDVNGAMAGFLRFAAVIDFILKFNPNDSERGEYLQAEFEKHSRRYLQMYHPDAPFEVCTTNAYMSRTNRVESSIVARRHIQSGESIQYLSGRLVPVVQDEDRYNFIEREGQDFSIVYSSRKNELCLMLGPARFINHDCSPNARFVSVQGNTYVSALRDIERGEEITVAYSMNYFGESNTDCLCHTCRAAAKGGYTGSKFDPLASDMLLDQVSDDSDFESLPPEDDTTPAASARRRNALRKKEKKIAIVREKLAASTLLTPPLSRQGSTESSVSETEHVSGRSRRIIKSPLESDITPQITRFQYSGLFQYNQPRLRCQNILCTLVFPSQLITTVDQSLPRFCPRCIRHMRLYHLHYPFTSEESWDTFRHTKSIPQIMRLPLETSSDIDFTIVNKKFPPQKPQPKPSDIIHHTYSTRRRARVTELGLLPAKRPTRQSPRSLTRARHSL</sequence>
<feature type="region of interest" description="Disordered" evidence="14">
    <location>
        <begin position="320"/>
        <end position="343"/>
    </location>
</feature>
<dbReference type="Pfam" id="PF00856">
    <property type="entry name" value="SET"/>
    <property type="match status" value="1"/>
</dbReference>
<keyword evidence="17" id="KW-1185">Reference proteome</keyword>
<comment type="subcellular location">
    <subcellularLocation>
        <location evidence="2">Chromosome</location>
    </subcellularLocation>
    <subcellularLocation>
        <location evidence="1">Nucleus</location>
    </subcellularLocation>
</comment>
<evidence type="ECO:0000313" key="17">
    <source>
        <dbReference type="Proteomes" id="UP000095023"/>
    </source>
</evidence>
<feature type="region of interest" description="Disordered" evidence="14">
    <location>
        <begin position="274"/>
        <end position="299"/>
    </location>
</feature>
<keyword evidence="5" id="KW-0158">Chromosome</keyword>
<evidence type="ECO:0000256" key="1">
    <source>
        <dbReference type="ARBA" id="ARBA00004123"/>
    </source>
</evidence>
<organism evidence="16 17">
    <name type="scientific">Tortispora caseinolytica NRRL Y-17796</name>
    <dbReference type="NCBI Taxonomy" id="767744"/>
    <lineage>
        <taxon>Eukaryota</taxon>
        <taxon>Fungi</taxon>
        <taxon>Dikarya</taxon>
        <taxon>Ascomycota</taxon>
        <taxon>Saccharomycotina</taxon>
        <taxon>Trigonopsidomycetes</taxon>
        <taxon>Trigonopsidales</taxon>
        <taxon>Trigonopsidaceae</taxon>
        <taxon>Tortispora</taxon>
    </lineage>
</organism>
<dbReference type="AlphaFoldDB" id="A0A1E4TCF1"/>
<protein>
    <recommendedName>
        <fullName evidence="4">Histone-lysine N-methyltransferase SET9</fullName>
        <ecNumber evidence="11">2.1.1.372</ecNumber>
    </recommendedName>
    <alternativeName>
        <fullName evidence="3">Histone-lysine N-methyltransferase set9</fullName>
    </alternativeName>
    <alternativeName>
        <fullName evidence="12">SET domain protein 9</fullName>
    </alternativeName>
</protein>
<keyword evidence="10" id="KW-0539">Nucleus</keyword>
<dbReference type="InterPro" id="IPR001214">
    <property type="entry name" value="SET_dom"/>
</dbReference>
<feature type="compositionally biased region" description="Acidic residues" evidence="14">
    <location>
        <begin position="274"/>
        <end position="287"/>
    </location>
</feature>
<reference evidence="17" key="1">
    <citation type="submission" date="2016-02" db="EMBL/GenBank/DDBJ databases">
        <title>Comparative genomics of biotechnologically important yeasts.</title>
        <authorList>
            <consortium name="DOE Joint Genome Institute"/>
            <person name="Riley R."/>
            <person name="Haridas S."/>
            <person name="Wolfe K.H."/>
            <person name="Lopes M.R."/>
            <person name="Hittinger C.T."/>
            <person name="Goker M."/>
            <person name="Salamov A."/>
            <person name="Wisecaver J."/>
            <person name="Long T.M."/>
            <person name="Aerts A.L."/>
            <person name="Barry K."/>
            <person name="Choi C."/>
            <person name="Clum A."/>
            <person name="Coughlan A.Y."/>
            <person name="Deshpande S."/>
            <person name="Douglass A.P."/>
            <person name="Hanson S.J."/>
            <person name="Klenk H.-P."/>
            <person name="Labutti K."/>
            <person name="Lapidus A."/>
            <person name="Lindquist E."/>
            <person name="Lipzen A."/>
            <person name="Meier-Kolthoff J.P."/>
            <person name="Ohm R.A."/>
            <person name="Otillar R.P."/>
            <person name="Pangilinan J."/>
            <person name="Peng Y."/>
            <person name="Rokas A."/>
            <person name="Rosa C.A."/>
            <person name="Scheuner C."/>
            <person name="Sibirny A.A."/>
            <person name="Slot J.C."/>
            <person name="Stielow J.B."/>
            <person name="Sun H."/>
            <person name="Kurtzman C.P."/>
            <person name="Blackwell M."/>
            <person name="Jeffries T.W."/>
            <person name="Grigoriev I.V."/>
        </authorList>
    </citation>
    <scope>NUCLEOTIDE SEQUENCE [LARGE SCALE GENOMIC DNA]</scope>
    <source>
        <strain evidence="17">NRRL Y-17796</strain>
    </source>
</reference>
<dbReference type="Proteomes" id="UP000095023">
    <property type="component" value="Unassembled WGS sequence"/>
</dbReference>
<evidence type="ECO:0000256" key="11">
    <source>
        <dbReference type="ARBA" id="ARBA00024057"/>
    </source>
</evidence>
<evidence type="ECO:0000313" key="16">
    <source>
        <dbReference type="EMBL" id="ODV89397.1"/>
    </source>
</evidence>
<evidence type="ECO:0000256" key="10">
    <source>
        <dbReference type="ARBA" id="ARBA00023242"/>
    </source>
</evidence>